<protein>
    <recommendedName>
        <fullName evidence="5">Phospholipase/carboxylesterase/thioesterase domain-containing protein</fullName>
    </recommendedName>
</protein>
<evidence type="ECO:0000313" key="4">
    <source>
        <dbReference type="Proteomes" id="UP000219329"/>
    </source>
</evidence>
<evidence type="ECO:0008006" key="5">
    <source>
        <dbReference type="Google" id="ProtNLM"/>
    </source>
</evidence>
<dbReference type="Pfam" id="PF00756">
    <property type="entry name" value="Esterase"/>
    <property type="match status" value="1"/>
</dbReference>
<comment type="caution">
    <text evidence="3">The sequence shown here is derived from an EMBL/GenBank/DDBJ whole genome shotgun (WGS) entry which is preliminary data.</text>
</comment>
<dbReference type="PANTHER" id="PTHR43037">
    <property type="entry name" value="UNNAMED PRODUCT-RELATED"/>
    <property type="match status" value="1"/>
</dbReference>
<dbReference type="InterPro" id="IPR000801">
    <property type="entry name" value="Esterase-like"/>
</dbReference>
<dbReference type="Gene3D" id="3.40.50.1820">
    <property type="entry name" value="alpha/beta hydrolase"/>
    <property type="match status" value="1"/>
</dbReference>
<evidence type="ECO:0000256" key="1">
    <source>
        <dbReference type="ARBA" id="ARBA00022729"/>
    </source>
</evidence>
<dbReference type="PANTHER" id="PTHR43037:SF5">
    <property type="entry name" value="FERULOYL ESTERASE"/>
    <property type="match status" value="1"/>
</dbReference>
<dbReference type="GO" id="GO:0016787">
    <property type="term" value="F:hydrolase activity"/>
    <property type="evidence" value="ECO:0007669"/>
    <property type="project" value="UniProtKB-KW"/>
</dbReference>
<evidence type="ECO:0000313" key="3">
    <source>
        <dbReference type="EMBL" id="PDH33779.1"/>
    </source>
</evidence>
<dbReference type="Proteomes" id="UP000219329">
    <property type="component" value="Unassembled WGS sequence"/>
</dbReference>
<dbReference type="InterPro" id="IPR029058">
    <property type="entry name" value="AB_hydrolase_fold"/>
</dbReference>
<dbReference type="SUPFAM" id="SSF53474">
    <property type="entry name" value="alpha/beta-Hydrolases"/>
    <property type="match status" value="1"/>
</dbReference>
<name>A0A2A5WBC4_9GAMM</name>
<dbReference type="AlphaFoldDB" id="A0A2A5WBC4"/>
<keyword evidence="2" id="KW-0378">Hydrolase</keyword>
<gene>
    <name evidence="3" type="ORF">CNF02_07045</name>
</gene>
<reference evidence="3 4" key="1">
    <citation type="submission" date="2017-08" db="EMBL/GenBank/DDBJ databases">
        <title>Fine stratification of microbial communities through a metagenomic profile of the photic zone.</title>
        <authorList>
            <person name="Haro-Moreno J.M."/>
            <person name="Lopez-Perez M."/>
            <person name="De La Torre J."/>
            <person name="Picazo A."/>
            <person name="Camacho A."/>
            <person name="Rodriguez-Valera F."/>
        </authorList>
    </citation>
    <scope>NUCLEOTIDE SEQUENCE [LARGE SCALE GENOMIC DNA]</scope>
    <source>
        <strain evidence="3">MED-G28</strain>
    </source>
</reference>
<dbReference type="InterPro" id="IPR050955">
    <property type="entry name" value="Plant_Biomass_Hydrol_Est"/>
</dbReference>
<keyword evidence="1" id="KW-0732">Signal</keyword>
<evidence type="ECO:0000256" key="2">
    <source>
        <dbReference type="ARBA" id="ARBA00022801"/>
    </source>
</evidence>
<proteinExistence type="predicted"/>
<dbReference type="EMBL" id="NTJZ01000006">
    <property type="protein sequence ID" value="PDH33779.1"/>
    <property type="molecule type" value="Genomic_DNA"/>
</dbReference>
<organism evidence="3 4">
    <name type="scientific">OM182 bacterium MED-G28</name>
    <dbReference type="NCBI Taxonomy" id="1986256"/>
    <lineage>
        <taxon>Bacteria</taxon>
        <taxon>Pseudomonadati</taxon>
        <taxon>Pseudomonadota</taxon>
        <taxon>Gammaproteobacteria</taxon>
        <taxon>OMG group</taxon>
        <taxon>OM182 clade</taxon>
    </lineage>
</organism>
<accession>A0A2A5WBC4</accession>
<sequence>MLFNLMLHAVFRTTLLSILFLIPVHSWSQFDADVRGQGVVYLPSSYTDSNFYPLVILLHGYGTDTNKAELIWRFSESVDKYGFVYAIPSGTVDQSGSYFWNSNSACCNFYNSTVDDGSYLYEYIENLKDSLNIDANRIYVVGDSNGGFMALELAYRFPELIAASVSSAGASHLDARNNPNSGVHILQIQGTDDTSILYDGGSIGGVPYPGAEATALQWAGYNKCFLSSSYEEPRDLDVAILGLETEVIVYNQGCRKEGSVELWTILKGGHGLGRPVPESSRLQLLEWLFRKAKTGWPSEFNGVVPPIELDLDVNNIGAYNTLDGIIYSCFELRTQGEASFFEGSSRFDVGLAITDATVGKIKLIKYRPFNAANVLNKNSELPNCSGTLELSTGIYSDIVQVETAYYKLNFQLLSPESSEFKLLSLQEI</sequence>